<proteinExistence type="predicted"/>
<name>A0A3M2RNH8_9HYPO</name>
<evidence type="ECO:0000313" key="3">
    <source>
        <dbReference type="Proteomes" id="UP000277212"/>
    </source>
</evidence>
<organism evidence="2 3">
    <name type="scientific">Fusarium kuroshium</name>
    <dbReference type="NCBI Taxonomy" id="2010991"/>
    <lineage>
        <taxon>Eukaryota</taxon>
        <taxon>Fungi</taxon>
        <taxon>Dikarya</taxon>
        <taxon>Ascomycota</taxon>
        <taxon>Pezizomycotina</taxon>
        <taxon>Sordariomycetes</taxon>
        <taxon>Hypocreomycetidae</taxon>
        <taxon>Hypocreales</taxon>
        <taxon>Nectriaceae</taxon>
        <taxon>Fusarium</taxon>
        <taxon>Fusarium solani species complex</taxon>
    </lineage>
</organism>
<dbReference type="OrthoDB" id="10421981at2759"/>
<keyword evidence="1" id="KW-0732">Signal</keyword>
<protein>
    <submittedName>
        <fullName evidence="2">Uncharacterized protein</fullName>
    </submittedName>
</protein>
<dbReference type="AlphaFoldDB" id="A0A3M2RNH8"/>
<evidence type="ECO:0000313" key="2">
    <source>
        <dbReference type="EMBL" id="RMJ06794.1"/>
    </source>
</evidence>
<dbReference type="EMBL" id="NKUJ01000387">
    <property type="protein sequence ID" value="RMJ06794.1"/>
    <property type="molecule type" value="Genomic_DNA"/>
</dbReference>
<keyword evidence="3" id="KW-1185">Reference proteome</keyword>
<comment type="caution">
    <text evidence="2">The sequence shown here is derived from an EMBL/GenBank/DDBJ whole genome shotgun (WGS) entry which is preliminary data.</text>
</comment>
<dbReference type="Proteomes" id="UP000277212">
    <property type="component" value="Unassembled WGS sequence"/>
</dbReference>
<accession>A0A3M2RNH8</accession>
<evidence type="ECO:0000256" key="1">
    <source>
        <dbReference type="SAM" id="SignalP"/>
    </source>
</evidence>
<feature type="signal peptide" evidence="1">
    <location>
        <begin position="1"/>
        <end position="15"/>
    </location>
</feature>
<reference evidence="2 3" key="1">
    <citation type="submission" date="2017-06" db="EMBL/GenBank/DDBJ databases">
        <title>Comparative genomic analysis of Ambrosia Fusariam Clade fungi.</title>
        <authorList>
            <person name="Stajich J.E."/>
            <person name="Carrillo J."/>
            <person name="Kijimoto T."/>
            <person name="Eskalen A."/>
            <person name="O'Donnell K."/>
            <person name="Kasson M."/>
        </authorList>
    </citation>
    <scope>NUCLEOTIDE SEQUENCE [LARGE SCALE GENOMIC DNA]</scope>
    <source>
        <strain evidence="2">UCR3666</strain>
    </source>
</reference>
<gene>
    <name evidence="2" type="ORF">CDV36_013598</name>
</gene>
<feature type="chain" id="PRO_5018227451" evidence="1">
    <location>
        <begin position="16"/>
        <end position="66"/>
    </location>
</feature>
<sequence>MHFTVVALLVSLAAAAPATLEARQCPAGAHGALCPASAPAGAVCCYDNVVGKCDGPGKIYNVCRSA</sequence>